<feature type="transmembrane region" description="Helical" evidence="7">
    <location>
        <begin position="421"/>
        <end position="442"/>
    </location>
</feature>
<evidence type="ECO:0000256" key="7">
    <source>
        <dbReference type="SAM" id="Phobius"/>
    </source>
</evidence>
<dbReference type="GO" id="GO:0022857">
    <property type="term" value="F:transmembrane transporter activity"/>
    <property type="evidence" value="ECO:0007669"/>
    <property type="project" value="InterPro"/>
</dbReference>
<dbReference type="InterPro" id="IPR020846">
    <property type="entry name" value="MFS_dom"/>
</dbReference>
<dbReference type="Gene3D" id="1.20.1250.20">
    <property type="entry name" value="MFS general substrate transporter like domains"/>
    <property type="match status" value="1"/>
</dbReference>
<reference evidence="9 10" key="1">
    <citation type="journal article" date="2021" name="Nat. Commun.">
        <title>Genetic determinants of endophytism in the Arabidopsis root mycobiome.</title>
        <authorList>
            <person name="Mesny F."/>
            <person name="Miyauchi S."/>
            <person name="Thiergart T."/>
            <person name="Pickel B."/>
            <person name="Atanasova L."/>
            <person name="Karlsson M."/>
            <person name="Huettel B."/>
            <person name="Barry K.W."/>
            <person name="Haridas S."/>
            <person name="Chen C."/>
            <person name="Bauer D."/>
            <person name="Andreopoulos W."/>
            <person name="Pangilinan J."/>
            <person name="LaButti K."/>
            <person name="Riley R."/>
            <person name="Lipzen A."/>
            <person name="Clum A."/>
            <person name="Drula E."/>
            <person name="Henrissat B."/>
            <person name="Kohler A."/>
            <person name="Grigoriev I.V."/>
            <person name="Martin F.M."/>
            <person name="Hacquard S."/>
        </authorList>
    </citation>
    <scope>NUCLEOTIDE SEQUENCE [LARGE SCALE GENOMIC DNA]</scope>
    <source>
        <strain evidence="9 10">MPI-CAGE-CH-0241</strain>
    </source>
</reference>
<protein>
    <submittedName>
        <fullName evidence="9">Major facilitator superfamily domain-containing protein</fullName>
    </submittedName>
</protein>
<feature type="transmembrane region" description="Helical" evidence="7">
    <location>
        <begin position="513"/>
        <end position="537"/>
    </location>
</feature>
<dbReference type="SUPFAM" id="SSF103473">
    <property type="entry name" value="MFS general substrate transporter"/>
    <property type="match status" value="1"/>
</dbReference>
<evidence type="ECO:0000256" key="3">
    <source>
        <dbReference type="ARBA" id="ARBA00022989"/>
    </source>
</evidence>
<proteinExistence type="predicted"/>
<accession>A0A9P8W9B1</accession>
<comment type="subcellular location">
    <subcellularLocation>
        <location evidence="1">Membrane</location>
        <topology evidence="1">Multi-pass membrane protein</topology>
    </subcellularLocation>
</comment>
<dbReference type="EMBL" id="JAGPYM010000009">
    <property type="protein sequence ID" value="KAH6890662.1"/>
    <property type="molecule type" value="Genomic_DNA"/>
</dbReference>
<dbReference type="Proteomes" id="UP000777438">
    <property type="component" value="Unassembled WGS sequence"/>
</dbReference>
<keyword evidence="10" id="KW-1185">Reference proteome</keyword>
<dbReference type="Pfam" id="PF07690">
    <property type="entry name" value="MFS_1"/>
    <property type="match status" value="1"/>
</dbReference>
<dbReference type="InterPro" id="IPR036259">
    <property type="entry name" value="MFS_trans_sf"/>
</dbReference>
<comment type="caution">
    <text evidence="9">The sequence shown here is derived from an EMBL/GenBank/DDBJ whole genome shotgun (WGS) entry which is preliminary data.</text>
</comment>
<keyword evidence="2 7" id="KW-0812">Transmembrane</keyword>
<dbReference type="PROSITE" id="PS50850">
    <property type="entry name" value="MFS"/>
    <property type="match status" value="1"/>
</dbReference>
<feature type="transmembrane region" description="Helical" evidence="7">
    <location>
        <begin position="448"/>
        <end position="469"/>
    </location>
</feature>
<feature type="transmembrane region" description="Helical" evidence="7">
    <location>
        <begin position="335"/>
        <end position="360"/>
    </location>
</feature>
<feature type="transmembrane region" description="Helical" evidence="7">
    <location>
        <begin position="105"/>
        <end position="125"/>
    </location>
</feature>
<keyword evidence="5" id="KW-0325">Glycoprotein</keyword>
<keyword evidence="3 7" id="KW-1133">Transmembrane helix</keyword>
<evidence type="ECO:0000256" key="4">
    <source>
        <dbReference type="ARBA" id="ARBA00023136"/>
    </source>
</evidence>
<dbReference type="InterPro" id="IPR011701">
    <property type="entry name" value="MFS"/>
</dbReference>
<evidence type="ECO:0000313" key="9">
    <source>
        <dbReference type="EMBL" id="KAH6890662.1"/>
    </source>
</evidence>
<dbReference type="PANTHER" id="PTHR23502:SF149">
    <property type="entry name" value="TRANSPORTER, PUTATIVE-RELATED"/>
    <property type="match status" value="1"/>
</dbReference>
<dbReference type="OrthoDB" id="5215911at2759"/>
<feature type="transmembrane region" description="Helical" evidence="7">
    <location>
        <begin position="68"/>
        <end position="93"/>
    </location>
</feature>
<feature type="domain" description="Major facilitator superfamily (MFS) profile" evidence="8">
    <location>
        <begin position="68"/>
        <end position="553"/>
    </location>
</feature>
<evidence type="ECO:0000256" key="1">
    <source>
        <dbReference type="ARBA" id="ARBA00004141"/>
    </source>
</evidence>
<dbReference type="GO" id="GO:0005886">
    <property type="term" value="C:plasma membrane"/>
    <property type="evidence" value="ECO:0007669"/>
    <property type="project" value="TreeGrafter"/>
</dbReference>
<feature type="transmembrane region" description="Helical" evidence="7">
    <location>
        <begin position="380"/>
        <end position="400"/>
    </location>
</feature>
<evidence type="ECO:0000259" key="8">
    <source>
        <dbReference type="PROSITE" id="PS50850"/>
    </source>
</evidence>
<dbReference type="PANTHER" id="PTHR23502">
    <property type="entry name" value="MAJOR FACILITATOR SUPERFAMILY"/>
    <property type="match status" value="1"/>
</dbReference>
<keyword evidence="4 7" id="KW-0472">Membrane</keyword>
<feature type="transmembrane region" description="Helical" evidence="7">
    <location>
        <begin position="194"/>
        <end position="211"/>
    </location>
</feature>
<evidence type="ECO:0000256" key="6">
    <source>
        <dbReference type="SAM" id="MobiDB-lite"/>
    </source>
</evidence>
<evidence type="ECO:0000313" key="10">
    <source>
        <dbReference type="Proteomes" id="UP000777438"/>
    </source>
</evidence>
<organism evidence="9 10">
    <name type="scientific">Thelonectria olida</name>
    <dbReference type="NCBI Taxonomy" id="1576542"/>
    <lineage>
        <taxon>Eukaryota</taxon>
        <taxon>Fungi</taxon>
        <taxon>Dikarya</taxon>
        <taxon>Ascomycota</taxon>
        <taxon>Pezizomycotina</taxon>
        <taxon>Sordariomycetes</taxon>
        <taxon>Hypocreomycetidae</taxon>
        <taxon>Hypocreales</taxon>
        <taxon>Nectriaceae</taxon>
        <taxon>Thelonectria</taxon>
    </lineage>
</organism>
<sequence length="553" mass="61166">MAAVHGQAERDEIQDELHIEVLPGTEIMVDVGKHHFVKSEHSHRVLVPQPTQDPHDPLNWKASWKLSAIIAVSTMTFTQGFAPLALAPMFPYLIADYHSSLADTIQFTGITILILGFSNFIWAPISTSFGRRPVFLASQLICLASHVLRARARSYGVFMGACVLNGIGAGPSEILQPAVTADIYFLHDRGTWNTLYWVTYMGSLMVAPIVAGSMADHAGWQNFWWLNVAMTGVSILLGAFGFPETKYNRAETGLEEAAMTFTDAKPASQHDELSATNNVTEKSANEQGHPIQQDAPDLDPSLGKGTPSKQQWWLFQPNSSPFKTMLFDLWTPWKLFTFPIVLFASFVVSWSCSNFLILNLTQSQVFAGPPYNMDSQSTGFLNFAILVGALIGLVTAGPFSDWVSARATHRNGGVREPEMRLPAMIPYVIIMAFGNIITSLGYEKQWPWPVIAVLGYSSAGIQVAALPSIASTYAIDSYKPVSGPLFVAITVNKNLWGYGMGKFITPWTMEAGFLPAFMTNMALTLFFCLLGTVFYFYGKHFRRWTKNSSVHQM</sequence>
<gene>
    <name evidence="9" type="ORF">B0T10DRAFT_596814</name>
</gene>
<feature type="region of interest" description="Disordered" evidence="6">
    <location>
        <begin position="281"/>
        <end position="306"/>
    </location>
</feature>
<name>A0A9P8W9B1_9HYPO</name>
<evidence type="ECO:0000256" key="2">
    <source>
        <dbReference type="ARBA" id="ARBA00022692"/>
    </source>
</evidence>
<evidence type="ECO:0000256" key="5">
    <source>
        <dbReference type="ARBA" id="ARBA00023180"/>
    </source>
</evidence>
<dbReference type="AlphaFoldDB" id="A0A9P8W9B1"/>
<feature type="transmembrane region" description="Helical" evidence="7">
    <location>
        <begin position="223"/>
        <end position="242"/>
    </location>
</feature>